<evidence type="ECO:0000313" key="2">
    <source>
        <dbReference type="EMBL" id="GAA5051654.1"/>
    </source>
</evidence>
<evidence type="ECO:0000313" key="3">
    <source>
        <dbReference type="Proteomes" id="UP001500518"/>
    </source>
</evidence>
<dbReference type="Pfam" id="PF13770">
    <property type="entry name" value="DUF4169"/>
    <property type="match status" value="1"/>
</dbReference>
<comment type="caution">
    <text evidence="2">The sequence shown here is derived from an EMBL/GenBank/DDBJ whole genome shotgun (WGS) entry which is preliminary data.</text>
</comment>
<gene>
    <name evidence="2" type="ORF">GCM10023208_11750</name>
</gene>
<sequence>MAEVINLRMARNRRDRAAREKDAASARAQHGVGRAEQQARKAEDTRARRQLDGAKLERDD</sequence>
<dbReference type="EMBL" id="BAABHV010000009">
    <property type="protein sequence ID" value="GAA5051654.1"/>
    <property type="molecule type" value="Genomic_DNA"/>
</dbReference>
<keyword evidence="3" id="KW-1185">Reference proteome</keyword>
<accession>A0ABP9K8K4</accession>
<dbReference type="Proteomes" id="UP001500518">
    <property type="component" value="Unassembled WGS sequence"/>
</dbReference>
<protein>
    <recommendedName>
        <fullName evidence="4">DUF4169 family protein</fullName>
    </recommendedName>
</protein>
<dbReference type="InterPro" id="IPR025227">
    <property type="entry name" value="DUF4169"/>
</dbReference>
<dbReference type="RefSeq" id="WP_346032184.1">
    <property type="nucleotide sequence ID" value="NZ_BAABHV010000009.1"/>
</dbReference>
<evidence type="ECO:0008006" key="4">
    <source>
        <dbReference type="Google" id="ProtNLM"/>
    </source>
</evidence>
<feature type="region of interest" description="Disordered" evidence="1">
    <location>
        <begin position="1"/>
        <end position="60"/>
    </location>
</feature>
<name>A0ABP9K8K4_9SPHN</name>
<feature type="compositionally biased region" description="Basic and acidic residues" evidence="1">
    <location>
        <begin position="37"/>
        <end position="60"/>
    </location>
</feature>
<evidence type="ECO:0000256" key="1">
    <source>
        <dbReference type="SAM" id="MobiDB-lite"/>
    </source>
</evidence>
<organism evidence="2 3">
    <name type="scientific">Erythrobacter westpacificensis</name>
    <dbReference type="NCBI Taxonomy" id="1055231"/>
    <lineage>
        <taxon>Bacteria</taxon>
        <taxon>Pseudomonadati</taxon>
        <taxon>Pseudomonadota</taxon>
        <taxon>Alphaproteobacteria</taxon>
        <taxon>Sphingomonadales</taxon>
        <taxon>Erythrobacteraceae</taxon>
        <taxon>Erythrobacter/Porphyrobacter group</taxon>
        <taxon>Erythrobacter</taxon>
    </lineage>
</organism>
<feature type="compositionally biased region" description="Basic and acidic residues" evidence="1">
    <location>
        <begin position="15"/>
        <end position="24"/>
    </location>
</feature>
<reference evidence="3" key="1">
    <citation type="journal article" date="2019" name="Int. J. Syst. Evol. Microbiol.">
        <title>The Global Catalogue of Microorganisms (GCM) 10K type strain sequencing project: providing services to taxonomists for standard genome sequencing and annotation.</title>
        <authorList>
            <consortium name="The Broad Institute Genomics Platform"/>
            <consortium name="The Broad Institute Genome Sequencing Center for Infectious Disease"/>
            <person name="Wu L."/>
            <person name="Ma J."/>
        </authorList>
    </citation>
    <scope>NUCLEOTIDE SEQUENCE [LARGE SCALE GENOMIC DNA]</scope>
    <source>
        <strain evidence="3">JCM 18014</strain>
    </source>
</reference>
<proteinExistence type="predicted"/>